<dbReference type="GO" id="GO:0000978">
    <property type="term" value="F:RNA polymerase II cis-regulatory region sequence-specific DNA binding"/>
    <property type="evidence" value="ECO:0007669"/>
    <property type="project" value="TreeGrafter"/>
</dbReference>
<reference evidence="8" key="1">
    <citation type="journal article" date="2023" name="Science">
        <title>Genome structures resolve the early diversification of teleost fishes.</title>
        <authorList>
            <person name="Parey E."/>
            <person name="Louis A."/>
            <person name="Montfort J."/>
            <person name="Bouchez O."/>
            <person name="Roques C."/>
            <person name="Iampietro C."/>
            <person name="Lluch J."/>
            <person name="Castinel A."/>
            <person name="Donnadieu C."/>
            <person name="Desvignes T."/>
            <person name="Floi Bucao C."/>
            <person name="Jouanno E."/>
            <person name="Wen M."/>
            <person name="Mejri S."/>
            <person name="Dirks R."/>
            <person name="Jansen H."/>
            <person name="Henkel C."/>
            <person name="Chen W.J."/>
            <person name="Zahm M."/>
            <person name="Cabau C."/>
            <person name="Klopp C."/>
            <person name="Thompson A.W."/>
            <person name="Robinson-Rechavi M."/>
            <person name="Braasch I."/>
            <person name="Lecointre G."/>
            <person name="Bobe J."/>
            <person name="Postlethwait J.H."/>
            <person name="Berthelot C."/>
            <person name="Roest Crollius H."/>
            <person name="Guiguen Y."/>
        </authorList>
    </citation>
    <scope>NUCLEOTIDE SEQUENCE</scope>
    <source>
        <strain evidence="8">WJC10195</strain>
    </source>
</reference>
<dbReference type="InterPro" id="IPR013087">
    <property type="entry name" value="Znf_C2H2_type"/>
</dbReference>
<feature type="compositionally biased region" description="Basic and acidic residues" evidence="6">
    <location>
        <begin position="86"/>
        <end position="95"/>
    </location>
</feature>
<feature type="compositionally biased region" description="Basic and acidic residues" evidence="6">
    <location>
        <begin position="52"/>
        <end position="77"/>
    </location>
</feature>
<name>A0A9Q1EJC6_SYNKA</name>
<dbReference type="PANTHER" id="PTHR23235">
    <property type="entry name" value="KRUEPPEL-LIKE TRANSCRIPTION FACTOR"/>
    <property type="match status" value="1"/>
</dbReference>
<keyword evidence="4" id="KW-0862">Zinc</keyword>
<dbReference type="GO" id="GO:0008270">
    <property type="term" value="F:zinc ion binding"/>
    <property type="evidence" value="ECO:0007669"/>
    <property type="project" value="UniProtKB-KW"/>
</dbReference>
<evidence type="ECO:0000256" key="3">
    <source>
        <dbReference type="ARBA" id="ARBA00022771"/>
    </source>
</evidence>
<dbReference type="EMBL" id="JAINUF010000016">
    <property type="protein sequence ID" value="KAJ8339847.1"/>
    <property type="molecule type" value="Genomic_DNA"/>
</dbReference>
<dbReference type="AlphaFoldDB" id="A0A9Q1EJC6"/>
<evidence type="ECO:0000256" key="1">
    <source>
        <dbReference type="ARBA" id="ARBA00022723"/>
    </source>
</evidence>
<dbReference type="FunFam" id="3.30.160.60:FF:002460">
    <property type="entry name" value="Zgc:174574"/>
    <property type="match status" value="1"/>
</dbReference>
<dbReference type="Gene3D" id="3.30.160.60">
    <property type="entry name" value="Classic Zinc Finger"/>
    <property type="match status" value="5"/>
</dbReference>
<dbReference type="InterPro" id="IPR036236">
    <property type="entry name" value="Znf_C2H2_sf"/>
</dbReference>
<evidence type="ECO:0000313" key="9">
    <source>
        <dbReference type="Proteomes" id="UP001152622"/>
    </source>
</evidence>
<dbReference type="PANTHER" id="PTHR23235:SF178">
    <property type="entry name" value="C2H2-TYPE DOMAIN-CONTAINING PROTEIN-RELATED"/>
    <property type="match status" value="1"/>
</dbReference>
<proteinExistence type="predicted"/>
<gene>
    <name evidence="8" type="ORF">SKAU_G00344800</name>
</gene>
<dbReference type="FunFam" id="3.30.160.60:FF:000100">
    <property type="entry name" value="Zinc finger 45-like"/>
    <property type="match status" value="1"/>
</dbReference>
<accession>A0A9Q1EJC6</accession>
<feature type="region of interest" description="Disordered" evidence="6">
    <location>
        <begin position="178"/>
        <end position="212"/>
    </location>
</feature>
<sequence length="515" mass="58748">MDITPGTDRESTVGHEDTPTQPTGMKDECTDMEERTTEALLIKEESVEEDRDPQGEMNTREERAVEWRAGSREKRPVQETQNKPANHTEELTEQHRTRRAVWETADGEQRSLISLHIKEEKPEDALENTDPRREGENSGKRLVESGSVTCTRTKYRVWEVYESETTNQRAQCSLDSEPITHHERPGQLRTPQLPQWAPDAEIEDPSCSFSAGTDMESLQVHSEPQSVPVTVEGDELSALSSLQWGSELVQMGFVSDEEEAGMFAAWNEGAFSERVHTQHRRYREVQDKEGVQPENVTNPRASFTQRVERENTAESKYVGLSVTGCAPFKRLTASKNYSMQERNGRRVKRFSFPPFQNSFGGFKDNEFQQSTLTEDRPFSCMQCGKSFVKLHDLKGHERVHTGEKPFACTQCDKCFSYFHQLKTHQRVHTGERPFTCTQCGKRFTQSSHIKRHQSVHTGEKRFICTLCGKRFSQSCGLKTHQAVHTGERPFSCSQCGKSFSILGNLLRHKIVHTGK</sequence>
<dbReference type="Proteomes" id="UP001152622">
    <property type="component" value="Chromosome 16"/>
</dbReference>
<feature type="domain" description="C2H2-type" evidence="7">
    <location>
        <begin position="406"/>
        <end position="433"/>
    </location>
</feature>
<keyword evidence="2" id="KW-0677">Repeat</keyword>
<dbReference type="GO" id="GO:0000981">
    <property type="term" value="F:DNA-binding transcription factor activity, RNA polymerase II-specific"/>
    <property type="evidence" value="ECO:0007669"/>
    <property type="project" value="TreeGrafter"/>
</dbReference>
<dbReference type="SUPFAM" id="SSF57667">
    <property type="entry name" value="beta-beta-alpha zinc fingers"/>
    <property type="match status" value="3"/>
</dbReference>
<evidence type="ECO:0000256" key="5">
    <source>
        <dbReference type="PROSITE-ProRule" id="PRU00042"/>
    </source>
</evidence>
<evidence type="ECO:0000256" key="2">
    <source>
        <dbReference type="ARBA" id="ARBA00022737"/>
    </source>
</evidence>
<comment type="caution">
    <text evidence="8">The sequence shown here is derived from an EMBL/GenBank/DDBJ whole genome shotgun (WGS) entry which is preliminary data.</text>
</comment>
<feature type="compositionally biased region" description="Basic and acidic residues" evidence="6">
    <location>
        <begin position="116"/>
        <end position="143"/>
    </location>
</feature>
<dbReference type="FunFam" id="3.30.160.60:FF:002281">
    <property type="match status" value="1"/>
</dbReference>
<dbReference type="SMART" id="SM00355">
    <property type="entry name" value="ZnF_C2H2"/>
    <property type="match status" value="5"/>
</dbReference>
<feature type="compositionally biased region" description="Basic and acidic residues" evidence="6">
    <location>
        <begin position="25"/>
        <end position="45"/>
    </location>
</feature>
<dbReference type="PROSITE" id="PS00028">
    <property type="entry name" value="ZINC_FINGER_C2H2_1"/>
    <property type="match status" value="5"/>
</dbReference>
<evidence type="ECO:0000313" key="8">
    <source>
        <dbReference type="EMBL" id="KAJ8339847.1"/>
    </source>
</evidence>
<feature type="compositionally biased region" description="Basic and acidic residues" evidence="6">
    <location>
        <begin position="7"/>
        <end position="18"/>
    </location>
</feature>
<dbReference type="FunFam" id="3.30.160.60:FF:000759">
    <property type="entry name" value="zinc finger protein 16"/>
    <property type="match status" value="1"/>
</dbReference>
<dbReference type="PROSITE" id="PS50157">
    <property type="entry name" value="ZINC_FINGER_C2H2_2"/>
    <property type="match status" value="5"/>
</dbReference>
<evidence type="ECO:0000259" key="7">
    <source>
        <dbReference type="PROSITE" id="PS50157"/>
    </source>
</evidence>
<feature type="domain" description="C2H2-type" evidence="7">
    <location>
        <begin position="462"/>
        <end position="489"/>
    </location>
</feature>
<keyword evidence="1" id="KW-0479">Metal-binding</keyword>
<evidence type="ECO:0000256" key="4">
    <source>
        <dbReference type="ARBA" id="ARBA00022833"/>
    </source>
</evidence>
<keyword evidence="3 5" id="KW-0863">Zinc-finger</keyword>
<dbReference type="Pfam" id="PF00096">
    <property type="entry name" value="zf-C2H2"/>
    <property type="match status" value="5"/>
</dbReference>
<feature type="region of interest" description="Disordered" evidence="6">
    <location>
        <begin position="1"/>
        <end position="144"/>
    </location>
</feature>
<keyword evidence="9" id="KW-1185">Reference proteome</keyword>
<feature type="domain" description="C2H2-type" evidence="7">
    <location>
        <begin position="378"/>
        <end position="405"/>
    </location>
</feature>
<evidence type="ECO:0000256" key="6">
    <source>
        <dbReference type="SAM" id="MobiDB-lite"/>
    </source>
</evidence>
<dbReference type="OrthoDB" id="9439903at2759"/>
<feature type="domain" description="C2H2-type" evidence="7">
    <location>
        <begin position="434"/>
        <end position="461"/>
    </location>
</feature>
<feature type="domain" description="C2H2-type" evidence="7">
    <location>
        <begin position="490"/>
        <end position="515"/>
    </location>
</feature>
<protein>
    <recommendedName>
        <fullName evidence="7">C2H2-type domain-containing protein</fullName>
    </recommendedName>
</protein>
<dbReference type="FunFam" id="3.30.160.60:FF:000624">
    <property type="entry name" value="zinc finger protein 697"/>
    <property type="match status" value="1"/>
</dbReference>
<organism evidence="8 9">
    <name type="scientific">Synaphobranchus kaupii</name>
    <name type="common">Kaup's arrowtooth eel</name>
    <dbReference type="NCBI Taxonomy" id="118154"/>
    <lineage>
        <taxon>Eukaryota</taxon>
        <taxon>Metazoa</taxon>
        <taxon>Chordata</taxon>
        <taxon>Craniata</taxon>
        <taxon>Vertebrata</taxon>
        <taxon>Euteleostomi</taxon>
        <taxon>Actinopterygii</taxon>
        <taxon>Neopterygii</taxon>
        <taxon>Teleostei</taxon>
        <taxon>Anguilliformes</taxon>
        <taxon>Synaphobranchidae</taxon>
        <taxon>Synaphobranchus</taxon>
    </lineage>
</organism>